<organism evidence="1 2">
    <name type="scientific">Cytobacillus oceanisediminis</name>
    <dbReference type="NCBI Taxonomy" id="665099"/>
    <lineage>
        <taxon>Bacteria</taxon>
        <taxon>Bacillati</taxon>
        <taxon>Bacillota</taxon>
        <taxon>Bacilli</taxon>
        <taxon>Bacillales</taxon>
        <taxon>Bacillaceae</taxon>
        <taxon>Cytobacillus</taxon>
    </lineage>
</organism>
<proteinExistence type="predicted"/>
<protein>
    <recommendedName>
        <fullName evidence="3">Secreted protein</fullName>
    </recommendedName>
</protein>
<gene>
    <name evidence="1" type="ORF">BBV17_24635</name>
</gene>
<comment type="caution">
    <text evidence="1">The sequence shown here is derived from an EMBL/GenBank/DDBJ whole genome shotgun (WGS) entry which is preliminary data.</text>
</comment>
<keyword evidence="2" id="KW-1185">Reference proteome</keyword>
<accession>A0ABX3CMI2</accession>
<dbReference type="EMBL" id="MBRJ01000040">
    <property type="protein sequence ID" value="OHX44698.1"/>
    <property type="molecule type" value="Genomic_DNA"/>
</dbReference>
<dbReference type="Proteomes" id="UP000180194">
    <property type="component" value="Unassembled WGS sequence"/>
</dbReference>
<evidence type="ECO:0000313" key="2">
    <source>
        <dbReference type="Proteomes" id="UP000180194"/>
    </source>
</evidence>
<evidence type="ECO:0000313" key="1">
    <source>
        <dbReference type="EMBL" id="OHX44698.1"/>
    </source>
</evidence>
<evidence type="ECO:0008006" key="3">
    <source>
        <dbReference type="Google" id="ProtNLM"/>
    </source>
</evidence>
<name>A0ABX3CMI2_9BACI</name>
<reference evidence="1 2" key="1">
    <citation type="submission" date="2016-07" db="EMBL/GenBank/DDBJ databases">
        <title>Bacillus oceanisediminis whole genome.</title>
        <authorList>
            <person name="Pal Y."/>
            <person name="Verma A."/>
            <person name="Mual P."/>
            <person name="Srinivasan K."/>
        </authorList>
    </citation>
    <scope>NUCLEOTIDE SEQUENCE [LARGE SCALE GENOMIC DNA]</scope>
    <source>
        <strain evidence="1 2">Bhandara28</strain>
    </source>
</reference>
<sequence length="252" mass="28552">MNQETNHGTHGHESHIHGVPSNIVEEIQTEWNVSPATIKPKQESEIFLSVKKNGKNIISFSAVHEKQMHILIISHDLSIFQHLHPNYDGEGKFNVKTTFPKAGKYKIFADFLPEGSAQQLAKYDLIVEGEEQDDAVNFDKELKKQVDDLMFELKFDNLAVKQHVLMTFTVTDSKGNKITDLEPYLGSAGHVVIVSEKMDEFLHVHPKDEAAKGPDVEYMTTFPISGKYKIWGQFKYIGKLYTVPFVINVPGK</sequence>